<dbReference type="Pfam" id="PF01352">
    <property type="entry name" value="KRAB"/>
    <property type="match status" value="1"/>
</dbReference>
<feature type="domain" description="C2H2-type" evidence="13">
    <location>
        <begin position="337"/>
        <end position="364"/>
    </location>
</feature>
<evidence type="ECO:0000256" key="2">
    <source>
        <dbReference type="ARBA" id="ARBA00004123"/>
    </source>
</evidence>
<dbReference type="Proteomes" id="UP000694857">
    <property type="component" value="Chromosome 19"/>
</dbReference>
<dbReference type="Gene3D" id="6.10.140.140">
    <property type="match status" value="1"/>
</dbReference>
<keyword evidence="6 12" id="KW-0863">Zinc-finger</keyword>
<dbReference type="InterPro" id="IPR013087">
    <property type="entry name" value="Znf_C2H2_type"/>
</dbReference>
<evidence type="ECO:0000256" key="8">
    <source>
        <dbReference type="ARBA" id="ARBA00023015"/>
    </source>
</evidence>
<evidence type="ECO:0000259" key="14">
    <source>
        <dbReference type="PROSITE" id="PS50805"/>
    </source>
</evidence>
<evidence type="ECO:0000256" key="10">
    <source>
        <dbReference type="ARBA" id="ARBA00023163"/>
    </source>
</evidence>
<feature type="domain" description="KRAB" evidence="14">
    <location>
        <begin position="27"/>
        <end position="121"/>
    </location>
</feature>
<dbReference type="AlphaFoldDB" id="A0A8B8W1G6"/>
<evidence type="ECO:0000259" key="13">
    <source>
        <dbReference type="PROSITE" id="PS50157"/>
    </source>
</evidence>
<dbReference type="CDD" id="cd07765">
    <property type="entry name" value="KRAB_A-box"/>
    <property type="match status" value="1"/>
</dbReference>
<keyword evidence="4" id="KW-0479">Metal-binding</keyword>
<dbReference type="SUPFAM" id="SSF57667">
    <property type="entry name" value="beta-beta-alpha zinc fingers"/>
    <property type="match status" value="4"/>
</dbReference>
<dbReference type="PANTHER" id="PTHR23234:SF10">
    <property type="entry name" value="RIKEN CDNA 6720489N17 GENE-RELATED"/>
    <property type="match status" value="1"/>
</dbReference>
<accession>A0A8B8W1G6</accession>
<protein>
    <submittedName>
        <fullName evidence="16">Zinc finger protein 211-like isoform X1</fullName>
    </submittedName>
</protein>
<dbReference type="InterPro" id="IPR036236">
    <property type="entry name" value="Znf_C2H2_sf"/>
</dbReference>
<comment type="subcellular location">
    <subcellularLocation>
        <location evidence="2">Nucleus</location>
    </subcellularLocation>
</comment>
<evidence type="ECO:0000256" key="7">
    <source>
        <dbReference type="ARBA" id="ARBA00022833"/>
    </source>
</evidence>
<comment type="similarity">
    <text evidence="3">Belongs to the krueppel C2H2-type zinc-finger protein family.</text>
</comment>
<comment type="function">
    <text evidence="1">May be involved in transcriptional regulation.</text>
</comment>
<name>A0A8B8W1G6_BALMU</name>
<evidence type="ECO:0000256" key="12">
    <source>
        <dbReference type="PROSITE-ProRule" id="PRU00042"/>
    </source>
</evidence>
<dbReference type="GO" id="GO:0008270">
    <property type="term" value="F:zinc ion binding"/>
    <property type="evidence" value="ECO:0007669"/>
    <property type="project" value="UniProtKB-KW"/>
</dbReference>
<dbReference type="FunFam" id="3.30.160.60:FF:002343">
    <property type="entry name" value="Zinc finger protein 33A"/>
    <property type="match status" value="1"/>
</dbReference>
<dbReference type="GO" id="GO:0005634">
    <property type="term" value="C:nucleus"/>
    <property type="evidence" value="ECO:0007669"/>
    <property type="project" value="UniProtKB-SubCell"/>
</dbReference>
<dbReference type="SUPFAM" id="SSF109640">
    <property type="entry name" value="KRAB domain (Kruppel-associated box)"/>
    <property type="match status" value="1"/>
</dbReference>
<keyword evidence="8" id="KW-0805">Transcription regulation</keyword>
<sequence length="421" mass="48776">MLTAPFRPRTAMASAAAALRDPPQDSMTFEDIAVYFSWEEWSLLDEVQRHLYHDVMLENFTLISSLGCCCGAEDAEAPFERSISISVSQARTPKAPSFSQKNHSGEMCSLVLRSIFHLAEHEETQHSQKVFGCRICMKQFHFSANLQKHQKQHMEEKSFRNAVVRALFVKSCKCHVSRKPFTCEEVGKDFLATLGHLQPQTTHTREKPNEIAQREATLQSRGSHYSRGECKKTFSPKHTLVQDQGVYPGRHCFVCSECGKTFRYKSSFVVHQRVHTGERLHVCGESGKSFRRTSTLNLHQRIHTGTRQYKCNRCGKSFNQNFVLIYPWRSHIGENCYLCSECAQSLSRRSIIVREWTVHPGERCYECTQCGISFRRNFYLIVHWRVHTGERPYDWRTFLQLGICIVCVSILRENRSSRIYR</sequence>
<keyword evidence="7" id="KW-0862">Zinc</keyword>
<dbReference type="KEGG" id="bmus:118885858"/>
<keyword evidence="10" id="KW-0804">Transcription</keyword>
<evidence type="ECO:0000256" key="3">
    <source>
        <dbReference type="ARBA" id="ARBA00006991"/>
    </source>
</evidence>
<evidence type="ECO:0000313" key="15">
    <source>
        <dbReference type="Proteomes" id="UP000694857"/>
    </source>
</evidence>
<dbReference type="RefSeq" id="XP_036690907.1">
    <property type="nucleotide sequence ID" value="XM_036835012.1"/>
</dbReference>
<dbReference type="FunFam" id="3.30.160.60:FF:003288">
    <property type="entry name" value="Uncharacterized protein"/>
    <property type="match status" value="1"/>
</dbReference>
<dbReference type="OrthoDB" id="9759771at2759"/>
<evidence type="ECO:0000256" key="6">
    <source>
        <dbReference type="ARBA" id="ARBA00022771"/>
    </source>
</evidence>
<dbReference type="Pfam" id="PF00096">
    <property type="entry name" value="zf-C2H2"/>
    <property type="match status" value="2"/>
</dbReference>
<keyword evidence="15" id="KW-1185">Reference proteome</keyword>
<dbReference type="Gene3D" id="3.30.160.60">
    <property type="entry name" value="Classic Zinc Finger"/>
    <property type="match status" value="5"/>
</dbReference>
<dbReference type="InterPro" id="IPR001909">
    <property type="entry name" value="KRAB"/>
</dbReference>
<dbReference type="GO" id="GO:0006355">
    <property type="term" value="P:regulation of DNA-templated transcription"/>
    <property type="evidence" value="ECO:0007669"/>
    <property type="project" value="InterPro"/>
</dbReference>
<evidence type="ECO:0000256" key="9">
    <source>
        <dbReference type="ARBA" id="ARBA00023125"/>
    </source>
</evidence>
<evidence type="ECO:0000256" key="11">
    <source>
        <dbReference type="ARBA" id="ARBA00023242"/>
    </source>
</evidence>
<feature type="domain" description="C2H2-type" evidence="13">
    <location>
        <begin position="365"/>
        <end position="392"/>
    </location>
</feature>
<dbReference type="PROSITE" id="PS00028">
    <property type="entry name" value="ZINC_FINGER_C2H2_1"/>
    <property type="match status" value="3"/>
</dbReference>
<dbReference type="GeneID" id="118885858"/>
<dbReference type="FunFam" id="3.30.160.60:FF:000028">
    <property type="entry name" value="zinc finger protein 90 homolog"/>
    <property type="match status" value="1"/>
</dbReference>
<organism evidence="15 16">
    <name type="scientific">Balaenoptera musculus</name>
    <name type="common">Blue whale</name>
    <dbReference type="NCBI Taxonomy" id="9771"/>
    <lineage>
        <taxon>Eukaryota</taxon>
        <taxon>Metazoa</taxon>
        <taxon>Chordata</taxon>
        <taxon>Craniata</taxon>
        <taxon>Vertebrata</taxon>
        <taxon>Euteleostomi</taxon>
        <taxon>Mammalia</taxon>
        <taxon>Eutheria</taxon>
        <taxon>Laurasiatheria</taxon>
        <taxon>Artiodactyla</taxon>
        <taxon>Whippomorpha</taxon>
        <taxon>Cetacea</taxon>
        <taxon>Mysticeti</taxon>
        <taxon>Balaenopteridae</taxon>
        <taxon>Balaenoptera</taxon>
    </lineage>
</organism>
<dbReference type="SMART" id="SM00355">
    <property type="entry name" value="ZnF_C2H2"/>
    <property type="match status" value="6"/>
</dbReference>
<dbReference type="PANTHER" id="PTHR23234">
    <property type="entry name" value="ZNF44 PROTEIN"/>
    <property type="match status" value="1"/>
</dbReference>
<feature type="domain" description="C2H2-type" evidence="13">
    <location>
        <begin position="253"/>
        <end position="280"/>
    </location>
</feature>
<evidence type="ECO:0000256" key="1">
    <source>
        <dbReference type="ARBA" id="ARBA00003767"/>
    </source>
</evidence>
<reference evidence="16" key="1">
    <citation type="submission" date="2025-08" db="UniProtKB">
        <authorList>
            <consortium name="RefSeq"/>
        </authorList>
    </citation>
    <scope>IDENTIFICATION</scope>
    <source>
        <tissue evidence="16">Epidermis and Blubber</tissue>
    </source>
</reference>
<evidence type="ECO:0000256" key="4">
    <source>
        <dbReference type="ARBA" id="ARBA00022723"/>
    </source>
</evidence>
<dbReference type="SMART" id="SM00349">
    <property type="entry name" value="KRAB"/>
    <property type="match status" value="1"/>
</dbReference>
<dbReference type="InterPro" id="IPR050758">
    <property type="entry name" value="Znf_C2H2-type"/>
</dbReference>
<evidence type="ECO:0000256" key="5">
    <source>
        <dbReference type="ARBA" id="ARBA00022737"/>
    </source>
</evidence>
<feature type="domain" description="C2H2-type" evidence="13">
    <location>
        <begin position="309"/>
        <end position="336"/>
    </location>
</feature>
<dbReference type="FunFam" id="3.30.160.60:FF:003704">
    <property type="match status" value="1"/>
</dbReference>
<dbReference type="PROSITE" id="PS50157">
    <property type="entry name" value="ZINC_FINGER_C2H2_2"/>
    <property type="match status" value="6"/>
</dbReference>
<keyword evidence="9" id="KW-0238">DNA-binding</keyword>
<feature type="domain" description="C2H2-type" evidence="13">
    <location>
        <begin position="131"/>
        <end position="158"/>
    </location>
</feature>
<dbReference type="PROSITE" id="PS50805">
    <property type="entry name" value="KRAB"/>
    <property type="match status" value="1"/>
</dbReference>
<feature type="domain" description="C2H2-type" evidence="13">
    <location>
        <begin position="281"/>
        <end position="308"/>
    </location>
</feature>
<keyword evidence="5" id="KW-0677">Repeat</keyword>
<dbReference type="GO" id="GO:0003677">
    <property type="term" value="F:DNA binding"/>
    <property type="evidence" value="ECO:0007669"/>
    <property type="project" value="UniProtKB-KW"/>
</dbReference>
<keyword evidence="11" id="KW-0539">Nucleus</keyword>
<evidence type="ECO:0000313" key="16">
    <source>
        <dbReference type="RefSeq" id="XP_036690907.1"/>
    </source>
</evidence>
<gene>
    <name evidence="16" type="primary">LOC118885858</name>
</gene>
<proteinExistence type="inferred from homology"/>
<dbReference type="InterPro" id="IPR036051">
    <property type="entry name" value="KRAB_dom_sf"/>
</dbReference>